<evidence type="ECO:0000256" key="4">
    <source>
        <dbReference type="ARBA" id="ARBA00022737"/>
    </source>
</evidence>
<gene>
    <name evidence="7" type="ORF">ADIMK_2152</name>
</gene>
<dbReference type="Pfam" id="PF00126">
    <property type="entry name" value="HTH_1"/>
    <property type="match status" value="1"/>
</dbReference>
<dbReference type="eggNOG" id="COG2005">
    <property type="taxonomic scope" value="Bacteria"/>
</dbReference>
<evidence type="ECO:0000256" key="5">
    <source>
        <dbReference type="PIRNR" id="PIRNR005763"/>
    </source>
</evidence>
<dbReference type="SUPFAM" id="SSF46785">
    <property type="entry name" value="Winged helix' DNA-binding domain"/>
    <property type="match status" value="1"/>
</dbReference>
<dbReference type="InterPro" id="IPR036390">
    <property type="entry name" value="WH_DNA-bd_sf"/>
</dbReference>
<dbReference type="STRING" id="1232683.ADIMK_2152"/>
<dbReference type="PROSITE" id="PS51866">
    <property type="entry name" value="MOP"/>
    <property type="match status" value="1"/>
</dbReference>
<evidence type="ECO:0000313" key="8">
    <source>
        <dbReference type="Proteomes" id="UP000028252"/>
    </source>
</evidence>
<evidence type="ECO:0000256" key="1">
    <source>
        <dbReference type="ARBA" id="ARBA00008110"/>
    </source>
</evidence>
<proteinExistence type="inferred from homology"/>
<keyword evidence="3 5" id="KW-0500">Molybdenum</keyword>
<organism evidence="7 8">
    <name type="scientific">Marinobacterium lacunae</name>
    <dbReference type="NCBI Taxonomy" id="1232683"/>
    <lineage>
        <taxon>Bacteria</taxon>
        <taxon>Pseudomonadati</taxon>
        <taxon>Pseudomonadota</taxon>
        <taxon>Gammaproteobacteria</taxon>
        <taxon>Oceanospirillales</taxon>
        <taxon>Oceanospirillaceae</taxon>
        <taxon>Marinobacterium</taxon>
    </lineage>
</organism>
<dbReference type="GO" id="GO:0003700">
    <property type="term" value="F:DNA-binding transcription factor activity"/>
    <property type="evidence" value="ECO:0007669"/>
    <property type="project" value="InterPro"/>
</dbReference>
<protein>
    <submittedName>
        <fullName evidence="7">DNA-binding domain of ModE</fullName>
    </submittedName>
</protein>
<keyword evidence="7" id="KW-0238">DNA-binding</keyword>
<reference evidence="7 8" key="1">
    <citation type="submission" date="2014-04" db="EMBL/GenBank/DDBJ databases">
        <title>Marinobacterium kochiensis sp. nov., isolated from sediment sample collected from Kochi backwaters in Kerala, India.</title>
        <authorList>
            <person name="Singh A."/>
            <person name="Pinnaka A.K."/>
        </authorList>
    </citation>
    <scope>NUCLEOTIDE SEQUENCE [LARGE SCALE GENOMIC DNA]</scope>
    <source>
        <strain evidence="7 8">AK27</strain>
    </source>
</reference>
<dbReference type="Gene3D" id="1.10.10.10">
    <property type="entry name" value="Winged helix-like DNA-binding domain superfamily/Winged helix DNA-binding domain"/>
    <property type="match status" value="1"/>
</dbReference>
<dbReference type="PIRSF" id="PIRSF005763">
    <property type="entry name" value="Txn_reg_ModE"/>
    <property type="match status" value="1"/>
</dbReference>
<dbReference type="InterPro" id="IPR016462">
    <property type="entry name" value="ModE"/>
</dbReference>
<dbReference type="InterPro" id="IPR000847">
    <property type="entry name" value="LysR_HTH_N"/>
</dbReference>
<dbReference type="InterPro" id="IPR005116">
    <property type="entry name" value="Transp-assoc_OB_typ1"/>
</dbReference>
<dbReference type="SUPFAM" id="SSF50331">
    <property type="entry name" value="MOP-like"/>
    <property type="match status" value="2"/>
</dbReference>
<evidence type="ECO:0000259" key="6">
    <source>
        <dbReference type="PROSITE" id="PS51866"/>
    </source>
</evidence>
<evidence type="ECO:0000256" key="2">
    <source>
        <dbReference type="ARBA" id="ARBA00022448"/>
    </source>
</evidence>
<dbReference type="PATRIC" id="fig|1232683.4.peg.2111"/>
<accession>A0A081FYU1</accession>
<dbReference type="NCBIfam" id="TIGR00638">
    <property type="entry name" value="Mop"/>
    <property type="match status" value="1"/>
</dbReference>
<dbReference type="InterPro" id="IPR004606">
    <property type="entry name" value="Mop_domain"/>
</dbReference>
<dbReference type="PANTHER" id="PTHR30432:SF1">
    <property type="entry name" value="DNA-BINDING TRANSCRIPTIONAL DUAL REGULATOR MODE"/>
    <property type="match status" value="1"/>
</dbReference>
<keyword evidence="2 5" id="KW-0813">Transport</keyword>
<comment type="similarity">
    <text evidence="1 5">Belongs to the ModE family.</text>
</comment>
<comment type="caution">
    <text evidence="7">The sequence shown here is derived from an EMBL/GenBank/DDBJ whole genome shotgun (WGS) entry which is preliminary data.</text>
</comment>
<dbReference type="OrthoDB" id="9800709at2"/>
<dbReference type="Proteomes" id="UP000028252">
    <property type="component" value="Unassembled WGS sequence"/>
</dbReference>
<dbReference type="InterPro" id="IPR051815">
    <property type="entry name" value="Molybdate_resp_trans_reg"/>
</dbReference>
<evidence type="ECO:0000313" key="7">
    <source>
        <dbReference type="EMBL" id="KEA63696.1"/>
    </source>
</evidence>
<dbReference type="Pfam" id="PF03459">
    <property type="entry name" value="TOBE"/>
    <property type="match status" value="1"/>
</dbReference>
<dbReference type="PANTHER" id="PTHR30432">
    <property type="entry name" value="TRANSCRIPTIONAL REGULATOR MODE"/>
    <property type="match status" value="1"/>
</dbReference>
<feature type="domain" description="Mop" evidence="6">
    <location>
        <begin position="111"/>
        <end position="176"/>
    </location>
</feature>
<sequence>MASQNPILENLAAELDKRRRLEKRLRLLDAIANTASLAAAARLTGVSYKTAWNHIRELSARSGEALVDTTIGGAKGGGSRLTPAGEALLKLLRIQRNGSQQQLAQSLPALRFSARNQIPARISAIDAQGVIARIVLRIGDIELNSHITRSSIARLELTPGGDVFAIIKASAIDLVPPHHRIPEGDINCLPARITSCESSPQGREIELHLKGGFNITLARTYDPSEETWIQQGAEVRVLIQPEEIMLATTAGA</sequence>
<dbReference type="AlphaFoldDB" id="A0A081FYU1"/>
<dbReference type="GO" id="GO:0015689">
    <property type="term" value="P:molybdate ion transport"/>
    <property type="evidence" value="ECO:0007669"/>
    <property type="project" value="UniProtKB-UniRule"/>
</dbReference>
<dbReference type="RefSeq" id="WP_051692862.1">
    <property type="nucleotide sequence ID" value="NZ_JMQN01000030.1"/>
</dbReference>
<dbReference type="InterPro" id="IPR008995">
    <property type="entry name" value="Mo/tungstate-bd_C_term_dom"/>
</dbReference>
<dbReference type="GO" id="GO:0030151">
    <property type="term" value="F:molybdenum ion binding"/>
    <property type="evidence" value="ECO:0007669"/>
    <property type="project" value="UniProtKB-UniRule"/>
</dbReference>
<dbReference type="GO" id="GO:0003677">
    <property type="term" value="F:DNA binding"/>
    <property type="evidence" value="ECO:0007669"/>
    <property type="project" value="UniProtKB-KW"/>
</dbReference>
<evidence type="ECO:0000256" key="3">
    <source>
        <dbReference type="ARBA" id="ARBA00022505"/>
    </source>
</evidence>
<keyword evidence="8" id="KW-1185">Reference proteome</keyword>
<dbReference type="EMBL" id="JMQN01000030">
    <property type="protein sequence ID" value="KEA63696.1"/>
    <property type="molecule type" value="Genomic_DNA"/>
</dbReference>
<name>A0A081FYU1_9GAMM</name>
<keyword evidence="4" id="KW-0677">Repeat</keyword>
<dbReference type="InterPro" id="IPR036388">
    <property type="entry name" value="WH-like_DNA-bd_sf"/>
</dbReference>
<dbReference type="Gene3D" id="2.40.50.100">
    <property type="match status" value="2"/>
</dbReference>